<dbReference type="Gene3D" id="3.40.1370.10">
    <property type="match status" value="1"/>
</dbReference>
<keyword evidence="5" id="KW-0699">rRNA-binding</keyword>
<evidence type="ECO:0000256" key="6">
    <source>
        <dbReference type="SAM" id="MobiDB-lite"/>
    </source>
</evidence>
<comment type="similarity">
    <text evidence="1 5">Belongs to the universal ribosomal protein uL4 family.</text>
</comment>
<proteinExistence type="inferred from homology"/>
<comment type="subunit">
    <text evidence="5">Part of the 50S ribosomal subunit.</text>
</comment>
<gene>
    <name evidence="5" type="primary">rplD</name>
    <name evidence="7" type="ORF">A2785_00150</name>
</gene>
<evidence type="ECO:0000256" key="3">
    <source>
        <dbReference type="ARBA" id="ARBA00023274"/>
    </source>
</evidence>
<dbReference type="PANTHER" id="PTHR10746:SF6">
    <property type="entry name" value="LARGE RIBOSOMAL SUBUNIT PROTEIN UL4M"/>
    <property type="match status" value="1"/>
</dbReference>
<evidence type="ECO:0000256" key="4">
    <source>
        <dbReference type="ARBA" id="ARBA00035244"/>
    </source>
</evidence>
<dbReference type="GO" id="GO:0006412">
    <property type="term" value="P:translation"/>
    <property type="evidence" value="ECO:0007669"/>
    <property type="project" value="UniProtKB-UniRule"/>
</dbReference>
<comment type="function">
    <text evidence="5">Forms part of the polypeptide exit tunnel.</text>
</comment>
<keyword evidence="5" id="KW-0694">RNA-binding</keyword>
<feature type="region of interest" description="Disordered" evidence="6">
    <location>
        <begin position="50"/>
        <end position="70"/>
    </location>
</feature>
<feature type="region of interest" description="Disordered" evidence="6">
    <location>
        <begin position="212"/>
        <end position="248"/>
    </location>
</feature>
<dbReference type="Proteomes" id="UP000179069">
    <property type="component" value="Unassembled WGS sequence"/>
</dbReference>
<dbReference type="EMBL" id="MHCI01000017">
    <property type="protein sequence ID" value="OGY16350.1"/>
    <property type="molecule type" value="Genomic_DNA"/>
</dbReference>
<dbReference type="GO" id="GO:0019843">
    <property type="term" value="F:rRNA binding"/>
    <property type="evidence" value="ECO:0007669"/>
    <property type="project" value="UniProtKB-UniRule"/>
</dbReference>
<dbReference type="NCBIfam" id="TIGR03953">
    <property type="entry name" value="rplD_bact"/>
    <property type="match status" value="1"/>
</dbReference>
<sequence length="248" mass="27444">MQVQVVDTKGKSIGKLNLPDEIYAHNADRMLLAQAARVYLANRRQGNAKVKSRGEVRGSGKKIWRQKGTGRARHGDRYAPIFVGGGVAHGPRGNQHVKRKMSRAMKRKALFASLSLKVKTGKLLVVDGLEKLSPKTKVMSQAIEAITKGERENLAIILSQNADLVKRSARNLSGVSLLSATKLNAYEILDTQTILMMKDAAKTIEETFLTKRSIKQEASPPKPKREIKKKKAKTKPKIVTGKTKEKNK</sequence>
<dbReference type="GO" id="GO:0005840">
    <property type="term" value="C:ribosome"/>
    <property type="evidence" value="ECO:0007669"/>
    <property type="project" value="UniProtKB-KW"/>
</dbReference>
<feature type="compositionally biased region" description="Basic residues" evidence="6">
    <location>
        <begin position="225"/>
        <end position="236"/>
    </location>
</feature>
<comment type="caution">
    <text evidence="7">The sequence shown here is derived from an EMBL/GenBank/DDBJ whole genome shotgun (WGS) entry which is preliminary data.</text>
</comment>
<evidence type="ECO:0000256" key="1">
    <source>
        <dbReference type="ARBA" id="ARBA00010528"/>
    </source>
</evidence>
<keyword evidence="3 5" id="KW-0687">Ribonucleoprotein</keyword>
<dbReference type="HAMAP" id="MF_01328_B">
    <property type="entry name" value="Ribosomal_uL4_B"/>
    <property type="match status" value="1"/>
</dbReference>
<dbReference type="InterPro" id="IPR002136">
    <property type="entry name" value="Ribosomal_uL4"/>
</dbReference>
<evidence type="ECO:0000256" key="5">
    <source>
        <dbReference type="HAMAP-Rule" id="MF_01328"/>
    </source>
</evidence>
<keyword evidence="2 5" id="KW-0689">Ribosomal protein</keyword>
<protein>
    <recommendedName>
        <fullName evidence="4 5">Large ribosomal subunit protein uL4</fullName>
    </recommendedName>
</protein>
<dbReference type="PANTHER" id="PTHR10746">
    <property type="entry name" value="50S RIBOSOMAL PROTEIN L4"/>
    <property type="match status" value="1"/>
</dbReference>
<evidence type="ECO:0000313" key="8">
    <source>
        <dbReference type="Proteomes" id="UP000179069"/>
    </source>
</evidence>
<comment type="function">
    <text evidence="5">One of the primary rRNA binding proteins, this protein initially binds near the 5'-end of the 23S rRNA. It is important during the early stages of 50S assembly. It makes multiple contacts with different domains of the 23S rRNA in the assembled 50S subunit and ribosome.</text>
</comment>
<dbReference type="Pfam" id="PF00573">
    <property type="entry name" value="Ribosomal_L4"/>
    <property type="match status" value="1"/>
</dbReference>
<dbReference type="InterPro" id="IPR013005">
    <property type="entry name" value="Ribosomal_uL4-like"/>
</dbReference>
<accession>A0A1G1VLT0</accession>
<dbReference type="GO" id="GO:0003735">
    <property type="term" value="F:structural constituent of ribosome"/>
    <property type="evidence" value="ECO:0007669"/>
    <property type="project" value="InterPro"/>
</dbReference>
<name>A0A1G1VLT0_9BACT</name>
<dbReference type="GO" id="GO:1990904">
    <property type="term" value="C:ribonucleoprotein complex"/>
    <property type="evidence" value="ECO:0007669"/>
    <property type="project" value="UniProtKB-KW"/>
</dbReference>
<reference evidence="7 8" key="1">
    <citation type="journal article" date="2016" name="Nat. Commun.">
        <title>Thousands of microbial genomes shed light on interconnected biogeochemical processes in an aquifer system.</title>
        <authorList>
            <person name="Anantharaman K."/>
            <person name="Brown C.T."/>
            <person name="Hug L.A."/>
            <person name="Sharon I."/>
            <person name="Castelle C.J."/>
            <person name="Probst A.J."/>
            <person name="Thomas B.C."/>
            <person name="Singh A."/>
            <person name="Wilkins M.J."/>
            <person name="Karaoz U."/>
            <person name="Brodie E.L."/>
            <person name="Williams K.H."/>
            <person name="Hubbard S.S."/>
            <person name="Banfield J.F."/>
        </authorList>
    </citation>
    <scope>NUCLEOTIDE SEQUENCE [LARGE SCALE GENOMIC DNA]</scope>
</reference>
<dbReference type="SUPFAM" id="SSF52166">
    <property type="entry name" value="Ribosomal protein L4"/>
    <property type="match status" value="1"/>
</dbReference>
<dbReference type="AlphaFoldDB" id="A0A1G1VLT0"/>
<dbReference type="InterPro" id="IPR023574">
    <property type="entry name" value="Ribosomal_uL4_dom_sf"/>
</dbReference>
<feature type="compositionally biased region" description="Basic residues" evidence="6">
    <location>
        <begin position="59"/>
        <end position="70"/>
    </location>
</feature>
<evidence type="ECO:0000256" key="2">
    <source>
        <dbReference type="ARBA" id="ARBA00022980"/>
    </source>
</evidence>
<organism evidence="7 8">
    <name type="scientific">Candidatus Chisholmbacteria bacterium RIFCSPHIGHO2_01_FULL_49_18</name>
    <dbReference type="NCBI Taxonomy" id="1797590"/>
    <lineage>
        <taxon>Bacteria</taxon>
        <taxon>Candidatus Chisholmiibacteriota</taxon>
    </lineage>
</organism>
<evidence type="ECO:0000313" key="7">
    <source>
        <dbReference type="EMBL" id="OGY16350.1"/>
    </source>
</evidence>